<dbReference type="SUPFAM" id="SSF53850">
    <property type="entry name" value="Periplasmic binding protein-like II"/>
    <property type="match status" value="1"/>
</dbReference>
<dbReference type="RefSeq" id="WP_088755250.1">
    <property type="nucleotide sequence ID" value="NZ_JARJFG010000053.1"/>
</dbReference>
<evidence type="ECO:0000313" key="6">
    <source>
        <dbReference type="EMBL" id="OWY34466.1"/>
    </source>
</evidence>
<dbReference type="InterPro" id="IPR058163">
    <property type="entry name" value="LysR-type_TF_proteobact-type"/>
</dbReference>
<dbReference type="SUPFAM" id="SSF46785">
    <property type="entry name" value="Winged helix' DNA-binding domain"/>
    <property type="match status" value="1"/>
</dbReference>
<dbReference type="PANTHER" id="PTHR30537">
    <property type="entry name" value="HTH-TYPE TRANSCRIPTIONAL REGULATOR"/>
    <property type="match status" value="1"/>
</dbReference>
<evidence type="ECO:0000259" key="5">
    <source>
        <dbReference type="PROSITE" id="PS50931"/>
    </source>
</evidence>
<sequence>MRRKIPSTQAMAVFESAARHQSFTKAAQEMAVTQSAVCRQVAALEEFLGLKLFRRTKRGVRLTEAGVSYSHQVGQRLDEIERDALHLMSRDGHGDTLELGVMPTFATRWLLPRLRSFLEAHPGVTVNLRPRTRPFLFEETNLDATLYAGQASWPGTEGVFLMRESMVAVASPELIGHDRKLTPTELLAYPLLQQSTRPYVWRQWFASFGMQVQNDLVGTQLELFSMLTQAAIVGMGVALIPRFLIEDELRRGLLVVAVDHDYLSTHSYYLIYPERTSERPLLRLFQDWLEEQAKAYRLPSGLG</sequence>
<dbReference type="PROSITE" id="PS50931">
    <property type="entry name" value="HTH_LYSR"/>
    <property type="match status" value="1"/>
</dbReference>
<dbReference type="Gene3D" id="1.10.10.10">
    <property type="entry name" value="Winged helix-like DNA-binding domain superfamily/Winged helix DNA-binding domain"/>
    <property type="match status" value="1"/>
</dbReference>
<dbReference type="PRINTS" id="PR00039">
    <property type="entry name" value="HTHLYSR"/>
</dbReference>
<keyword evidence="2" id="KW-0805">Transcription regulation</keyword>
<reference evidence="6 7" key="1">
    <citation type="journal article" date="2010" name="Int. J. Syst. Evol. Microbiol.">
        <title>Reclassification of Herbaspirillum putei as a later heterotypic synonym of Herbaspirillum huttiense, with the description of H. huttiense subsp. huttiense subsp. nov. and H. huttiense subsp. putei subsp. nov., comb. nov., and description of Herbaspirillum aquaticum sp. nov.</title>
        <authorList>
            <person name="Dobritsa A.P."/>
            <person name="Reddy M.C."/>
            <person name="Samadpour M."/>
        </authorList>
    </citation>
    <scope>NUCLEOTIDE SEQUENCE [LARGE SCALE GENOMIC DNA]</scope>
    <source>
        <strain evidence="6 7">IEH 4430</strain>
    </source>
</reference>
<protein>
    <submittedName>
        <fullName evidence="6">LysR family transcriptional regulator</fullName>
    </submittedName>
</protein>
<keyword evidence="4" id="KW-0804">Transcription</keyword>
<dbReference type="InterPro" id="IPR036390">
    <property type="entry name" value="WH_DNA-bd_sf"/>
</dbReference>
<dbReference type="GO" id="GO:0003700">
    <property type="term" value="F:DNA-binding transcription factor activity"/>
    <property type="evidence" value="ECO:0007669"/>
    <property type="project" value="InterPro"/>
</dbReference>
<dbReference type="Pfam" id="PF00126">
    <property type="entry name" value="HTH_1"/>
    <property type="match status" value="1"/>
</dbReference>
<evidence type="ECO:0000256" key="3">
    <source>
        <dbReference type="ARBA" id="ARBA00023125"/>
    </source>
</evidence>
<dbReference type="PANTHER" id="PTHR30537:SF26">
    <property type="entry name" value="GLYCINE CLEAVAGE SYSTEM TRANSCRIPTIONAL ACTIVATOR"/>
    <property type="match status" value="1"/>
</dbReference>
<dbReference type="InterPro" id="IPR036388">
    <property type="entry name" value="WH-like_DNA-bd_sf"/>
</dbReference>
<evidence type="ECO:0000313" key="7">
    <source>
        <dbReference type="Proteomes" id="UP000214747"/>
    </source>
</evidence>
<accession>A0A225SUX6</accession>
<dbReference type="Pfam" id="PF03466">
    <property type="entry name" value="LysR_substrate"/>
    <property type="match status" value="1"/>
</dbReference>
<feature type="domain" description="HTH lysR-type" evidence="5">
    <location>
        <begin position="6"/>
        <end position="63"/>
    </location>
</feature>
<keyword evidence="3" id="KW-0238">DNA-binding</keyword>
<dbReference type="InterPro" id="IPR000847">
    <property type="entry name" value="LysR_HTH_N"/>
</dbReference>
<keyword evidence="7" id="KW-1185">Reference proteome</keyword>
<name>A0A225SUX6_9BURK</name>
<dbReference type="GO" id="GO:0043565">
    <property type="term" value="F:sequence-specific DNA binding"/>
    <property type="evidence" value="ECO:0007669"/>
    <property type="project" value="TreeGrafter"/>
</dbReference>
<evidence type="ECO:0000256" key="1">
    <source>
        <dbReference type="ARBA" id="ARBA00009437"/>
    </source>
</evidence>
<comment type="similarity">
    <text evidence="1">Belongs to the LysR transcriptional regulatory family.</text>
</comment>
<dbReference type="InterPro" id="IPR005119">
    <property type="entry name" value="LysR_subst-bd"/>
</dbReference>
<evidence type="ECO:0000256" key="2">
    <source>
        <dbReference type="ARBA" id="ARBA00023015"/>
    </source>
</evidence>
<gene>
    <name evidence="6" type="ORF">CEJ45_11510</name>
</gene>
<dbReference type="GO" id="GO:0006351">
    <property type="term" value="P:DNA-templated transcription"/>
    <property type="evidence" value="ECO:0007669"/>
    <property type="project" value="TreeGrafter"/>
</dbReference>
<dbReference type="AlphaFoldDB" id="A0A225SUX6"/>
<dbReference type="Proteomes" id="UP000214747">
    <property type="component" value="Unassembled WGS sequence"/>
</dbReference>
<proteinExistence type="inferred from homology"/>
<dbReference type="EMBL" id="NJGV01000009">
    <property type="protein sequence ID" value="OWY34466.1"/>
    <property type="molecule type" value="Genomic_DNA"/>
</dbReference>
<dbReference type="Gene3D" id="3.40.190.10">
    <property type="entry name" value="Periplasmic binding protein-like II"/>
    <property type="match status" value="2"/>
</dbReference>
<dbReference type="FunFam" id="1.10.10.10:FF:000038">
    <property type="entry name" value="Glycine cleavage system transcriptional activator"/>
    <property type="match status" value="1"/>
</dbReference>
<evidence type="ECO:0000256" key="4">
    <source>
        <dbReference type="ARBA" id="ARBA00023163"/>
    </source>
</evidence>
<organism evidence="6 7">
    <name type="scientific">Herbaspirillum aquaticum</name>
    <dbReference type="NCBI Taxonomy" id="568783"/>
    <lineage>
        <taxon>Bacteria</taxon>
        <taxon>Pseudomonadati</taxon>
        <taxon>Pseudomonadota</taxon>
        <taxon>Betaproteobacteria</taxon>
        <taxon>Burkholderiales</taxon>
        <taxon>Oxalobacteraceae</taxon>
        <taxon>Herbaspirillum</taxon>
    </lineage>
</organism>
<comment type="caution">
    <text evidence="6">The sequence shown here is derived from an EMBL/GenBank/DDBJ whole genome shotgun (WGS) entry which is preliminary data.</text>
</comment>